<feature type="domain" description="Type II secretion system protein GspF" evidence="8">
    <location>
        <begin position="161"/>
        <end position="289"/>
    </location>
</feature>
<proteinExistence type="predicted"/>
<name>A0ABD5ZHZ7_9EURY</name>
<evidence type="ECO:0000259" key="8">
    <source>
        <dbReference type="Pfam" id="PF00482"/>
    </source>
</evidence>
<dbReference type="InterPro" id="IPR056569">
    <property type="entry name" value="ArlJ-like"/>
</dbReference>
<organism evidence="9 10">
    <name type="scientific">Haloferax namakaokahaiae</name>
    <dbReference type="NCBI Taxonomy" id="1748331"/>
    <lineage>
        <taxon>Archaea</taxon>
        <taxon>Methanobacteriati</taxon>
        <taxon>Methanobacteriota</taxon>
        <taxon>Stenosarchaea group</taxon>
        <taxon>Halobacteria</taxon>
        <taxon>Halobacteriales</taxon>
        <taxon>Haloferacaceae</taxon>
        <taxon>Haloferax</taxon>
    </lineage>
</organism>
<keyword evidence="2" id="KW-1003">Cell membrane</keyword>
<dbReference type="InterPro" id="IPR018076">
    <property type="entry name" value="T2SS_GspF_dom"/>
</dbReference>
<feature type="transmembrane region" description="Helical" evidence="7">
    <location>
        <begin position="118"/>
        <end position="142"/>
    </location>
</feature>
<evidence type="ECO:0000256" key="2">
    <source>
        <dbReference type="ARBA" id="ARBA00022475"/>
    </source>
</evidence>
<evidence type="ECO:0000256" key="1">
    <source>
        <dbReference type="ARBA" id="ARBA00004651"/>
    </source>
</evidence>
<comment type="caution">
    <text evidence="9">The sequence shown here is derived from an EMBL/GenBank/DDBJ whole genome shotgun (WGS) entry which is preliminary data.</text>
</comment>
<gene>
    <name evidence="9" type="ORF">ACFQJC_13330</name>
</gene>
<evidence type="ECO:0000256" key="5">
    <source>
        <dbReference type="ARBA" id="ARBA00023136"/>
    </source>
</evidence>
<feature type="transmembrane region" description="Helical" evidence="7">
    <location>
        <begin position="315"/>
        <end position="336"/>
    </location>
</feature>
<dbReference type="Proteomes" id="UP001596481">
    <property type="component" value="Unassembled WGS sequence"/>
</dbReference>
<evidence type="ECO:0000256" key="4">
    <source>
        <dbReference type="ARBA" id="ARBA00022989"/>
    </source>
</evidence>
<dbReference type="Pfam" id="PF00482">
    <property type="entry name" value="T2SSF"/>
    <property type="match status" value="1"/>
</dbReference>
<reference evidence="9 10" key="1">
    <citation type="journal article" date="2019" name="Int. J. Syst. Evol. Microbiol.">
        <title>The Global Catalogue of Microorganisms (GCM) 10K type strain sequencing project: providing services to taxonomists for standard genome sequencing and annotation.</title>
        <authorList>
            <consortium name="The Broad Institute Genomics Platform"/>
            <consortium name="The Broad Institute Genome Sequencing Center for Infectious Disease"/>
            <person name="Wu L."/>
            <person name="Ma J."/>
        </authorList>
    </citation>
    <scope>NUCLEOTIDE SEQUENCE [LARGE SCALE GENOMIC DNA]</scope>
    <source>
        <strain evidence="9 10">DSM 29988</strain>
    </source>
</reference>
<keyword evidence="10" id="KW-1185">Reference proteome</keyword>
<feature type="transmembrane region" description="Helical" evidence="7">
    <location>
        <begin position="620"/>
        <end position="638"/>
    </location>
</feature>
<dbReference type="RefSeq" id="WP_390224259.1">
    <property type="nucleotide sequence ID" value="NZ_JBHTAA010000005.1"/>
</dbReference>
<feature type="region of interest" description="Disordered" evidence="6">
    <location>
        <begin position="1"/>
        <end position="20"/>
    </location>
</feature>
<comment type="subcellular location">
    <subcellularLocation>
        <location evidence="1">Cell membrane</location>
        <topology evidence="1">Multi-pass membrane protein</topology>
    </subcellularLocation>
</comment>
<accession>A0ABD5ZHZ7</accession>
<keyword evidence="5 7" id="KW-0472">Membrane</keyword>
<dbReference type="GO" id="GO:0005886">
    <property type="term" value="C:plasma membrane"/>
    <property type="evidence" value="ECO:0007669"/>
    <property type="project" value="UniProtKB-SubCell"/>
</dbReference>
<dbReference type="PANTHER" id="PTHR35402">
    <property type="entry name" value="INTEGRAL MEMBRANE PROTEIN-RELATED"/>
    <property type="match status" value="1"/>
</dbReference>
<keyword evidence="4 7" id="KW-1133">Transmembrane helix</keyword>
<evidence type="ECO:0000256" key="7">
    <source>
        <dbReference type="SAM" id="Phobius"/>
    </source>
</evidence>
<feature type="transmembrane region" description="Helical" evidence="7">
    <location>
        <begin position="356"/>
        <end position="384"/>
    </location>
</feature>
<feature type="transmembrane region" description="Helical" evidence="7">
    <location>
        <begin position="67"/>
        <end position="87"/>
    </location>
</feature>
<evidence type="ECO:0000313" key="10">
    <source>
        <dbReference type="Proteomes" id="UP001596481"/>
    </source>
</evidence>
<evidence type="ECO:0000256" key="3">
    <source>
        <dbReference type="ARBA" id="ARBA00022692"/>
    </source>
</evidence>
<feature type="transmembrane region" description="Helical" evidence="7">
    <location>
        <begin position="270"/>
        <end position="295"/>
    </location>
</feature>
<dbReference type="EMBL" id="JBHTAA010000005">
    <property type="protein sequence ID" value="MFC7204503.1"/>
    <property type="molecule type" value="Genomic_DNA"/>
</dbReference>
<evidence type="ECO:0000256" key="6">
    <source>
        <dbReference type="SAM" id="MobiDB-lite"/>
    </source>
</evidence>
<feature type="transmembrane region" description="Helical" evidence="7">
    <location>
        <begin position="390"/>
        <end position="409"/>
    </location>
</feature>
<sequence>MSGVESTGRSRGQRGGNGPTLTVLDRALYALFARHADADRHDRDRRRYRGTDLRVSFDLFLARSYGIAWGTALFVAIPTILVVLAIADGTIDAVLGLLRTAIPLFEQVQIPVLPRLPIAVVLAAVVAWGVRAAVLTFAGRYLGWRASTRRENIERTLPGAVRYLHVLSSGSDGPREMLRRVAETDAYGESAVAFRSVLNTASLTGNVNEGLRRVARDTPSEGMLAPFLLKFREHAGQGEDALRNYLRMESRMLGHQQARARDRAEGFLELLAELFIVLLVLPSLLVIVLTVMSVIAPGLSEPVVTPLGQTTVRGVVVYASAVFIIGVGLGASILIADLRPPDQSIAYARPERVLAVLASATTNPASASVVFVLPALVVAGLSALVGADSVGTALAGYVFYAVPVGLVGVRRARLDDAKDRELKDFVHAVSGHVSLGRPFAAAVEHVAQDVELGPLNGDVADLALNLRLTAPSAGTDVNLRTAALERFVEQVGTPMAEQTIGLVVGALDGGSDTGTVFDTLQAEIGRLYHEKRALRSSLLVYVAVGWTTALLVIGITVAVNVHVFDGFAQLSSLSSTGSFAIDSGAVNLSRDRYRMYVVTQATMLASGWFSGTASRGRYEALLHSAILVVACYLVYAGVGLV</sequence>
<keyword evidence="3 7" id="KW-0812">Transmembrane</keyword>
<feature type="compositionally biased region" description="Polar residues" evidence="6">
    <location>
        <begin position="1"/>
        <end position="10"/>
    </location>
</feature>
<protein>
    <submittedName>
        <fullName evidence="9">Type II secretion system F family protein</fullName>
    </submittedName>
</protein>
<evidence type="ECO:0000313" key="9">
    <source>
        <dbReference type="EMBL" id="MFC7204503.1"/>
    </source>
</evidence>
<feature type="transmembrane region" description="Helical" evidence="7">
    <location>
        <begin position="538"/>
        <end position="564"/>
    </location>
</feature>
<dbReference type="AlphaFoldDB" id="A0ABD5ZHZ7"/>